<protein>
    <recommendedName>
        <fullName evidence="4">CCT domain-containing protein</fullName>
    </recommendedName>
</protein>
<dbReference type="Pfam" id="PF06203">
    <property type="entry name" value="CCT"/>
    <property type="match status" value="1"/>
</dbReference>
<evidence type="ECO:0000259" key="4">
    <source>
        <dbReference type="PROSITE" id="PS51017"/>
    </source>
</evidence>
<keyword evidence="6" id="KW-1185">Reference proteome</keyword>
<dbReference type="EMBL" id="JANCYU010000003">
    <property type="protein sequence ID" value="KAK4522341.1"/>
    <property type="molecule type" value="Genomic_DNA"/>
</dbReference>
<evidence type="ECO:0000256" key="3">
    <source>
        <dbReference type="SAM" id="MobiDB-lite"/>
    </source>
</evidence>
<evidence type="ECO:0000313" key="6">
    <source>
        <dbReference type="Proteomes" id="UP001300502"/>
    </source>
</evidence>
<name>A0AAV9I2L7_9RHOD</name>
<comment type="caution">
    <text evidence="5">The sequence shown here is derived from an EMBL/GenBank/DDBJ whole genome shotgun (WGS) entry which is preliminary data.</text>
</comment>
<dbReference type="PANTHER" id="PTHR31319:SF77">
    <property type="entry name" value="ZINC FINGER PROTEIN CONSTANS-LIKE 4"/>
    <property type="match status" value="1"/>
</dbReference>
<dbReference type="PROSITE" id="PS51017">
    <property type="entry name" value="CCT"/>
    <property type="match status" value="1"/>
</dbReference>
<evidence type="ECO:0000256" key="1">
    <source>
        <dbReference type="ARBA" id="ARBA00004123"/>
    </source>
</evidence>
<feature type="compositionally biased region" description="Low complexity" evidence="3">
    <location>
        <begin position="210"/>
        <end position="222"/>
    </location>
</feature>
<feature type="domain" description="CCT" evidence="4">
    <location>
        <begin position="230"/>
        <end position="272"/>
    </location>
</feature>
<dbReference type="InterPro" id="IPR045281">
    <property type="entry name" value="CONSTANS-like"/>
</dbReference>
<gene>
    <name evidence="5" type="ORF">GAYE_HPESCF16G0221</name>
</gene>
<proteinExistence type="predicted"/>
<comment type="subcellular location">
    <subcellularLocation>
        <location evidence="1">Nucleus</location>
    </subcellularLocation>
</comment>
<dbReference type="Proteomes" id="UP001300502">
    <property type="component" value="Unassembled WGS sequence"/>
</dbReference>
<evidence type="ECO:0000256" key="2">
    <source>
        <dbReference type="ARBA" id="ARBA00023242"/>
    </source>
</evidence>
<dbReference type="AlphaFoldDB" id="A0AAV9I2L7"/>
<dbReference type="PANTHER" id="PTHR31319">
    <property type="entry name" value="ZINC FINGER PROTEIN CONSTANS-LIKE 4"/>
    <property type="match status" value="1"/>
</dbReference>
<sequence>MDCAFLCDACDAVFHDKDEQSRTHVRICTTAGVLEAYSGPRKQLKRNIPPSFVEAGQVLPRESFSSQVASIGEENLTGSYLLEPAIFAKNFANELPLSPNTLEDFEDFNPADSLVPEYSSGDDDVCRLFLRDESSSPQNCSEVSSAPGSTPDFRKLAIFSTPLSIESVSSEEQTVISDVSESFKDLQTPKPGTLLGNKKERTTEEEEETTITTTSSSSSSNSKETKTEKRRAALERFRQKRANRCFQKKIRYECRKRLADVRPRIRGRFVKKEDFQTLCLETGDATVPTVY</sequence>
<reference evidence="5 6" key="1">
    <citation type="submission" date="2022-07" db="EMBL/GenBank/DDBJ databases">
        <title>Genome-wide signatures of adaptation to extreme environments.</title>
        <authorList>
            <person name="Cho C.H."/>
            <person name="Yoon H.S."/>
        </authorList>
    </citation>
    <scope>NUCLEOTIDE SEQUENCE [LARGE SCALE GENOMIC DNA]</scope>
    <source>
        <strain evidence="5 6">108.79 E11</strain>
    </source>
</reference>
<organism evidence="5 6">
    <name type="scientific">Galdieria yellowstonensis</name>
    <dbReference type="NCBI Taxonomy" id="3028027"/>
    <lineage>
        <taxon>Eukaryota</taxon>
        <taxon>Rhodophyta</taxon>
        <taxon>Bangiophyceae</taxon>
        <taxon>Galdieriales</taxon>
        <taxon>Galdieriaceae</taxon>
        <taxon>Galdieria</taxon>
    </lineage>
</organism>
<evidence type="ECO:0000313" key="5">
    <source>
        <dbReference type="EMBL" id="KAK4522341.1"/>
    </source>
</evidence>
<feature type="region of interest" description="Disordered" evidence="3">
    <location>
        <begin position="180"/>
        <end position="230"/>
    </location>
</feature>
<accession>A0AAV9I2L7</accession>
<keyword evidence="2" id="KW-0539">Nucleus</keyword>
<dbReference type="InterPro" id="IPR010402">
    <property type="entry name" value="CCT_domain"/>
</dbReference>
<dbReference type="GO" id="GO:0005634">
    <property type="term" value="C:nucleus"/>
    <property type="evidence" value="ECO:0007669"/>
    <property type="project" value="UniProtKB-SubCell"/>
</dbReference>